<comment type="caution">
    <text evidence="6">The sequence shown here is derived from an EMBL/GenBank/DDBJ whole genome shotgun (WGS) entry which is preliminary data.</text>
</comment>
<organism evidence="6 7">
    <name type="scientific">Candidatus Daviesbacteria bacterium GW2011_GWA1_42_6</name>
    <dbReference type="NCBI Taxonomy" id="1618420"/>
    <lineage>
        <taxon>Bacteria</taxon>
        <taxon>Candidatus Daviesiibacteriota</taxon>
    </lineage>
</organism>
<dbReference type="GO" id="GO:1990904">
    <property type="term" value="C:ribonucleoprotein complex"/>
    <property type="evidence" value="ECO:0007669"/>
    <property type="project" value="UniProtKB-KW"/>
</dbReference>
<comment type="similarity">
    <text evidence="1 5">Belongs to the bacterial ribosomal protein bL33 family.</text>
</comment>
<dbReference type="InterPro" id="IPR038584">
    <property type="entry name" value="Ribosomal_bL33_sf"/>
</dbReference>
<dbReference type="GO" id="GO:0005737">
    <property type="term" value="C:cytoplasm"/>
    <property type="evidence" value="ECO:0007669"/>
    <property type="project" value="UniProtKB-ARBA"/>
</dbReference>
<sequence>MAKKGNRQIFNLECSVCKSKNYVTEKNVINTKEKLSLKKYCKKCRKATIHNEGKIK</sequence>
<dbReference type="HAMAP" id="MF_00294">
    <property type="entry name" value="Ribosomal_bL33"/>
    <property type="match status" value="1"/>
</dbReference>
<dbReference type="GO" id="GO:0006412">
    <property type="term" value="P:translation"/>
    <property type="evidence" value="ECO:0007669"/>
    <property type="project" value="UniProtKB-UniRule"/>
</dbReference>
<proteinExistence type="inferred from homology"/>
<name>A0A0G1CZE6_9BACT</name>
<dbReference type="AlphaFoldDB" id="A0A0G1CZE6"/>
<dbReference type="EMBL" id="LCEB01000041">
    <property type="protein sequence ID" value="KKS63976.1"/>
    <property type="molecule type" value="Genomic_DNA"/>
</dbReference>
<evidence type="ECO:0000256" key="2">
    <source>
        <dbReference type="ARBA" id="ARBA00022980"/>
    </source>
</evidence>
<dbReference type="PANTHER" id="PTHR43168:SF2">
    <property type="entry name" value="LARGE RIBOSOMAL SUBUNIT PROTEIN BL33C"/>
    <property type="match status" value="1"/>
</dbReference>
<dbReference type="SUPFAM" id="SSF57829">
    <property type="entry name" value="Zn-binding ribosomal proteins"/>
    <property type="match status" value="1"/>
</dbReference>
<keyword evidence="3 5" id="KW-0687">Ribonucleoprotein</keyword>
<dbReference type="GO" id="GO:0003735">
    <property type="term" value="F:structural constituent of ribosome"/>
    <property type="evidence" value="ECO:0007669"/>
    <property type="project" value="InterPro"/>
</dbReference>
<dbReference type="Gene3D" id="2.20.28.120">
    <property type="entry name" value="Ribosomal protein L33"/>
    <property type="match status" value="1"/>
</dbReference>
<dbReference type="NCBIfam" id="NF001764">
    <property type="entry name" value="PRK00504.1"/>
    <property type="match status" value="1"/>
</dbReference>
<evidence type="ECO:0000313" key="6">
    <source>
        <dbReference type="EMBL" id="KKS63976.1"/>
    </source>
</evidence>
<keyword evidence="2 5" id="KW-0689">Ribosomal protein</keyword>
<evidence type="ECO:0000256" key="5">
    <source>
        <dbReference type="HAMAP-Rule" id="MF_00294"/>
    </source>
</evidence>
<protein>
    <recommendedName>
        <fullName evidence="4 5">Large ribosomal subunit protein bL33</fullName>
    </recommendedName>
</protein>
<dbReference type="InterPro" id="IPR011332">
    <property type="entry name" value="Ribosomal_zn-bd"/>
</dbReference>
<evidence type="ECO:0000256" key="4">
    <source>
        <dbReference type="ARBA" id="ARBA00035176"/>
    </source>
</evidence>
<dbReference type="Proteomes" id="UP000034135">
    <property type="component" value="Unassembled WGS sequence"/>
</dbReference>
<reference evidence="6 7" key="1">
    <citation type="journal article" date="2015" name="Nature">
        <title>rRNA introns, odd ribosomes, and small enigmatic genomes across a large radiation of phyla.</title>
        <authorList>
            <person name="Brown C.T."/>
            <person name="Hug L.A."/>
            <person name="Thomas B.C."/>
            <person name="Sharon I."/>
            <person name="Castelle C.J."/>
            <person name="Singh A."/>
            <person name="Wilkins M.J."/>
            <person name="Williams K.H."/>
            <person name="Banfield J.F."/>
        </authorList>
    </citation>
    <scope>NUCLEOTIDE SEQUENCE [LARGE SCALE GENOMIC DNA]</scope>
</reference>
<dbReference type="PANTHER" id="PTHR43168">
    <property type="entry name" value="50S RIBOSOMAL PROTEIN L33, CHLOROPLASTIC"/>
    <property type="match status" value="1"/>
</dbReference>
<dbReference type="InterPro" id="IPR001705">
    <property type="entry name" value="Ribosomal_bL33"/>
</dbReference>
<evidence type="ECO:0000313" key="7">
    <source>
        <dbReference type="Proteomes" id="UP000034135"/>
    </source>
</evidence>
<dbReference type="GO" id="GO:0005840">
    <property type="term" value="C:ribosome"/>
    <property type="evidence" value="ECO:0007669"/>
    <property type="project" value="UniProtKB-KW"/>
</dbReference>
<gene>
    <name evidence="5" type="primary">rpmG</name>
    <name evidence="6" type="ORF">UV33_C0041G0005</name>
</gene>
<evidence type="ECO:0000256" key="3">
    <source>
        <dbReference type="ARBA" id="ARBA00023274"/>
    </source>
</evidence>
<dbReference type="NCBIfam" id="NF001860">
    <property type="entry name" value="PRK00595.1"/>
    <property type="match status" value="1"/>
</dbReference>
<dbReference type="Pfam" id="PF00471">
    <property type="entry name" value="Ribosomal_L33"/>
    <property type="match status" value="1"/>
</dbReference>
<accession>A0A0G1CZE6</accession>
<dbReference type="NCBIfam" id="TIGR01023">
    <property type="entry name" value="rpmG_bact"/>
    <property type="match status" value="1"/>
</dbReference>
<evidence type="ECO:0000256" key="1">
    <source>
        <dbReference type="ARBA" id="ARBA00007596"/>
    </source>
</evidence>